<reference evidence="3" key="2">
    <citation type="journal article" date="2022" name="Hortic Res">
        <title>The genome of Dioscorea zingiberensis sheds light on the biosynthesis, origin and evolution of the medicinally important diosgenin saponins.</title>
        <authorList>
            <person name="Li Y."/>
            <person name="Tan C."/>
            <person name="Li Z."/>
            <person name="Guo J."/>
            <person name="Li S."/>
            <person name="Chen X."/>
            <person name="Wang C."/>
            <person name="Dai X."/>
            <person name="Yang H."/>
            <person name="Song W."/>
            <person name="Hou L."/>
            <person name="Xu J."/>
            <person name="Tong Z."/>
            <person name="Xu A."/>
            <person name="Yuan X."/>
            <person name="Wang W."/>
            <person name="Yang Q."/>
            <person name="Chen L."/>
            <person name="Sun Z."/>
            <person name="Wang K."/>
            <person name="Pan B."/>
            <person name="Chen J."/>
            <person name="Bao Y."/>
            <person name="Liu F."/>
            <person name="Qi X."/>
            <person name="Gang D.R."/>
            <person name="Wen J."/>
            <person name="Li J."/>
        </authorList>
    </citation>
    <scope>NUCLEOTIDE SEQUENCE</scope>
    <source>
        <strain evidence="3">Dzin_1.0</strain>
    </source>
</reference>
<feature type="region of interest" description="Disordered" evidence="2">
    <location>
        <begin position="116"/>
        <end position="156"/>
    </location>
</feature>
<dbReference type="OrthoDB" id="10255013at2759"/>
<keyword evidence="4" id="KW-1185">Reference proteome</keyword>
<sequence length="246" mass="27792">MAAISAHRYKRVNPSFASSLSFLLRENAKDDLRGLEKLYRRLQEANEESKTVHNTKAMKELHAYMDSNIEQEELVNVKTKQKGSKSFSIFRSMYTIRVEMESGQSPLPWEPAPAMTRAPEKNGTRNHHRRRTATAVERETPGRTAGQDPGEHSEWSGALEVRRYNQTRHPLRSGAAAQEVRPPSRRIQRVPDETAQRSYGGKTSHMNGTDGKRPIPEHNLGTTDARHLSHVLPSSAPTTADRHRLG</sequence>
<dbReference type="AlphaFoldDB" id="A0A9D5HMJ0"/>
<protein>
    <submittedName>
        <fullName evidence="3">Uncharacterized protein</fullName>
    </submittedName>
</protein>
<feature type="region of interest" description="Disordered" evidence="2">
    <location>
        <begin position="171"/>
        <end position="214"/>
    </location>
</feature>
<comment type="caution">
    <text evidence="3">The sequence shown here is derived from an EMBL/GenBank/DDBJ whole genome shotgun (WGS) entry which is preliminary data.</text>
</comment>
<evidence type="ECO:0000256" key="2">
    <source>
        <dbReference type="SAM" id="MobiDB-lite"/>
    </source>
</evidence>
<feature type="coiled-coil region" evidence="1">
    <location>
        <begin position="25"/>
        <end position="55"/>
    </location>
</feature>
<dbReference type="EMBL" id="JAGGNH010000002">
    <property type="protein sequence ID" value="KAJ0982023.1"/>
    <property type="molecule type" value="Genomic_DNA"/>
</dbReference>
<keyword evidence="1" id="KW-0175">Coiled coil</keyword>
<accession>A0A9D5HMJ0</accession>
<dbReference type="Proteomes" id="UP001085076">
    <property type="component" value="Miscellaneous, Linkage group lg02"/>
</dbReference>
<evidence type="ECO:0000313" key="4">
    <source>
        <dbReference type="Proteomes" id="UP001085076"/>
    </source>
</evidence>
<evidence type="ECO:0000256" key="1">
    <source>
        <dbReference type="SAM" id="Coils"/>
    </source>
</evidence>
<proteinExistence type="predicted"/>
<reference evidence="3" key="1">
    <citation type="submission" date="2021-03" db="EMBL/GenBank/DDBJ databases">
        <authorList>
            <person name="Li Z."/>
            <person name="Yang C."/>
        </authorList>
    </citation>
    <scope>NUCLEOTIDE SEQUENCE</scope>
    <source>
        <strain evidence="3">Dzin_1.0</strain>
        <tissue evidence="3">Leaf</tissue>
    </source>
</reference>
<gene>
    <name evidence="3" type="ORF">J5N97_010278</name>
</gene>
<name>A0A9D5HMJ0_9LILI</name>
<organism evidence="3 4">
    <name type="scientific">Dioscorea zingiberensis</name>
    <dbReference type="NCBI Taxonomy" id="325984"/>
    <lineage>
        <taxon>Eukaryota</taxon>
        <taxon>Viridiplantae</taxon>
        <taxon>Streptophyta</taxon>
        <taxon>Embryophyta</taxon>
        <taxon>Tracheophyta</taxon>
        <taxon>Spermatophyta</taxon>
        <taxon>Magnoliopsida</taxon>
        <taxon>Liliopsida</taxon>
        <taxon>Dioscoreales</taxon>
        <taxon>Dioscoreaceae</taxon>
        <taxon>Dioscorea</taxon>
    </lineage>
</organism>
<evidence type="ECO:0000313" key="3">
    <source>
        <dbReference type="EMBL" id="KAJ0982023.1"/>
    </source>
</evidence>